<dbReference type="AlphaFoldDB" id="A0A6N8II93"/>
<dbReference type="RefSeq" id="WP_157005078.1">
    <property type="nucleotide sequence ID" value="NZ_DBEZYS010000012.1"/>
</dbReference>
<reference evidence="1 2" key="1">
    <citation type="submission" date="2019-11" db="EMBL/GenBank/DDBJ databases">
        <title>Whole genome shotgun sequencing (WGS) data from Adlercreutzia equolifaciens ResAG-91, Eggerthella lenta MRI-F36, MRI-F37, MRI-F40, ResAG-49, ResAG-88, ResAG-121, ResAG-145, and Gordonibacter sp. ResAG-5, ResAG-26, ResAG-43, ResAG-50, ResAG-59.</title>
        <authorList>
            <person name="Stoll D.A."/>
            <person name="Danylec N."/>
            <person name="Franz C.M.A.P."/>
            <person name="Huch M."/>
        </authorList>
    </citation>
    <scope>NUCLEOTIDE SEQUENCE [LARGE SCALE GENOMIC DNA]</scope>
    <source>
        <strain evidence="1 2">ResAG-59</strain>
    </source>
</reference>
<dbReference type="Proteomes" id="UP000468327">
    <property type="component" value="Unassembled WGS sequence"/>
</dbReference>
<gene>
    <name evidence="1" type="ORF">GO738_06300</name>
</gene>
<evidence type="ECO:0000313" key="2">
    <source>
        <dbReference type="Proteomes" id="UP000468327"/>
    </source>
</evidence>
<sequence length="94" mass="10138">MSISDQIERLATAKANIAAAIESKGVDVPEGASISDMAALVVKIPVFTEEEVFLAAHPVGSYFKTASKGDPGEIYGGRWELDPSLGAFRWRRIE</sequence>
<comment type="caution">
    <text evidence="1">The sequence shown here is derived from an EMBL/GenBank/DDBJ whole genome shotgun (WGS) entry which is preliminary data.</text>
</comment>
<dbReference type="EMBL" id="WPOC01000008">
    <property type="protein sequence ID" value="MVN14966.1"/>
    <property type="molecule type" value="Genomic_DNA"/>
</dbReference>
<proteinExistence type="predicted"/>
<organism evidence="1 2">
    <name type="scientific">Gordonibacter urolithinfaciens</name>
    <dbReference type="NCBI Taxonomy" id="1335613"/>
    <lineage>
        <taxon>Bacteria</taxon>
        <taxon>Bacillati</taxon>
        <taxon>Actinomycetota</taxon>
        <taxon>Coriobacteriia</taxon>
        <taxon>Eggerthellales</taxon>
        <taxon>Eggerthellaceae</taxon>
        <taxon>Gordonibacter</taxon>
    </lineage>
</organism>
<accession>A0A6N8II93</accession>
<keyword evidence="2" id="KW-1185">Reference proteome</keyword>
<name>A0A6N8II93_9ACTN</name>
<evidence type="ECO:0000313" key="1">
    <source>
        <dbReference type="EMBL" id="MVN14966.1"/>
    </source>
</evidence>
<protein>
    <submittedName>
        <fullName evidence="1">Uncharacterized protein</fullName>
    </submittedName>
</protein>